<evidence type="ECO:0000313" key="2">
    <source>
        <dbReference type="EMBL" id="TFD27510.1"/>
    </source>
</evidence>
<dbReference type="InterPro" id="IPR057972">
    <property type="entry name" value="Terminase_7"/>
</dbReference>
<dbReference type="Pfam" id="PF25673">
    <property type="entry name" value="Terminase_7"/>
    <property type="match status" value="1"/>
</dbReference>
<proteinExistence type="predicted"/>
<dbReference type="Proteomes" id="UP000297472">
    <property type="component" value="Unassembled WGS sequence"/>
</dbReference>
<dbReference type="EMBL" id="SOHA01000039">
    <property type="protein sequence ID" value="TFD27510.1"/>
    <property type="molecule type" value="Genomic_DNA"/>
</dbReference>
<feature type="region of interest" description="Disordered" evidence="1">
    <location>
        <begin position="1"/>
        <end position="21"/>
    </location>
</feature>
<name>A0A4Y8JSL4_9MICO</name>
<dbReference type="OrthoDB" id="3233083at2"/>
<keyword evidence="3" id="KW-1185">Reference proteome</keyword>
<dbReference type="AlphaFoldDB" id="A0A4Y8JSL4"/>
<feature type="compositionally biased region" description="Basic and acidic residues" evidence="1">
    <location>
        <begin position="128"/>
        <end position="142"/>
    </location>
</feature>
<evidence type="ECO:0000313" key="3">
    <source>
        <dbReference type="Proteomes" id="UP000297472"/>
    </source>
</evidence>
<sequence>MAAPKKDATTRARRNTASTASKLADGPAVIVPMLPTRPDEYSEQLETYISVPWNAETLSWWADLWASPMAAEYHSADRHQLFLLAVLMDDFWRAPSTKLAAEIRLQRVAFGLTPYDRRRLEWTIETAEESKDRGQVRKDRQQRPASKGPDPRAVLTAVN</sequence>
<organism evidence="2 3">
    <name type="scientific">Cryobacterium cryoconiti</name>
    <dbReference type="NCBI Taxonomy" id="1259239"/>
    <lineage>
        <taxon>Bacteria</taxon>
        <taxon>Bacillati</taxon>
        <taxon>Actinomycetota</taxon>
        <taxon>Actinomycetes</taxon>
        <taxon>Micrococcales</taxon>
        <taxon>Microbacteriaceae</taxon>
        <taxon>Cryobacterium</taxon>
    </lineage>
</organism>
<accession>A0A4Y8JSL4</accession>
<gene>
    <name evidence="2" type="ORF">E3T49_13290</name>
</gene>
<feature type="compositionally biased region" description="Basic and acidic residues" evidence="1">
    <location>
        <begin position="1"/>
        <end position="10"/>
    </location>
</feature>
<feature type="region of interest" description="Disordered" evidence="1">
    <location>
        <begin position="128"/>
        <end position="159"/>
    </location>
</feature>
<comment type="caution">
    <text evidence="2">The sequence shown here is derived from an EMBL/GenBank/DDBJ whole genome shotgun (WGS) entry which is preliminary data.</text>
</comment>
<reference evidence="2 3" key="1">
    <citation type="submission" date="2019-03" db="EMBL/GenBank/DDBJ databases">
        <title>Genomics of glacier-inhabiting Cryobacterium strains.</title>
        <authorList>
            <person name="Liu Q."/>
            <person name="Xin Y.-H."/>
        </authorList>
    </citation>
    <scope>NUCLEOTIDE SEQUENCE [LARGE SCALE GENOMIC DNA]</scope>
    <source>
        <strain evidence="2 3">TMT1-51</strain>
    </source>
</reference>
<evidence type="ECO:0000256" key="1">
    <source>
        <dbReference type="SAM" id="MobiDB-lite"/>
    </source>
</evidence>
<dbReference type="RefSeq" id="WP_134425380.1">
    <property type="nucleotide sequence ID" value="NZ_SOHA01000039.1"/>
</dbReference>
<protein>
    <submittedName>
        <fullName evidence="2">Uncharacterized protein</fullName>
    </submittedName>
</protein>